<dbReference type="RefSeq" id="WP_012610287.1">
    <property type="nucleotide sequence ID" value="NC_011768.1"/>
</dbReference>
<evidence type="ECO:0000313" key="2">
    <source>
        <dbReference type="EMBL" id="ACL04685.1"/>
    </source>
</evidence>
<evidence type="ECO:0008006" key="6">
    <source>
        <dbReference type="Google" id="ProtNLM"/>
    </source>
</evidence>
<keyword evidence="5" id="KW-1185">Reference proteome</keyword>
<dbReference type="NCBIfam" id="NF047593">
    <property type="entry name" value="IS66_ISAeme5_TnpA"/>
    <property type="match status" value="1"/>
</dbReference>
<evidence type="ECO:0000313" key="1">
    <source>
        <dbReference type="EMBL" id="ACL02850.1"/>
    </source>
</evidence>
<proteinExistence type="predicted"/>
<dbReference type="KEGG" id="dal:Dalk_4511"/>
<dbReference type="EMBL" id="CP001322">
    <property type="protein sequence ID" value="ACL06190.1"/>
    <property type="molecule type" value="Genomic_DNA"/>
</dbReference>
<name>B8F9A4_DESAL</name>
<protein>
    <recommendedName>
        <fullName evidence="6">Transposase</fullName>
    </recommendedName>
</protein>
<reference evidence="1 5" key="2">
    <citation type="journal article" date="2012" name="Environ. Microbiol.">
        <title>The genome sequence of Desulfatibacillum alkenivorans AK-01: a blueprint for anaerobic alkane oxidation.</title>
        <authorList>
            <person name="Callaghan A.V."/>
            <person name="Morris B.E."/>
            <person name="Pereira I.A."/>
            <person name="McInerney M.J."/>
            <person name="Austin R.N."/>
            <person name="Groves J.T."/>
            <person name="Kukor J.J."/>
            <person name="Suflita J.M."/>
            <person name="Young L.Y."/>
            <person name="Zylstra G.J."/>
            <person name="Wawrik B."/>
        </authorList>
    </citation>
    <scope>NUCLEOTIDE SEQUENCE [LARGE SCALE GENOMIC DNA]</scope>
    <source>
        <strain evidence="1 5">AK-01</strain>
    </source>
</reference>
<dbReference type="Proteomes" id="UP000000739">
    <property type="component" value="Chromosome"/>
</dbReference>
<dbReference type="EMBL" id="CP001322">
    <property type="protein sequence ID" value="ACL06192.1"/>
    <property type="molecule type" value="Genomic_DNA"/>
</dbReference>
<sequence>MSQEANCPTKTAERFFSPDYDLSDPKAKRRFWEHHLARCRQSGLTQKAYCQKHGLKLHQFYYWKNRLTQDHGKVSFLPLPLPGGLSGQRPSCSIRIVAPNGFAIELQGPVNLPDLLSMAAKL</sequence>
<reference evidence="1" key="1">
    <citation type="submission" date="2008-12" db="EMBL/GenBank/DDBJ databases">
        <title>Complete sequence of Desulfatibacillum alkenivorans AK-01.</title>
        <authorList>
            <consortium name="US DOE Joint Genome Institute"/>
            <person name="Lucas S."/>
            <person name="Copeland A."/>
            <person name="Lapidus A."/>
            <person name="Glavina del Rio T."/>
            <person name="Dalin E."/>
            <person name="Tice H."/>
            <person name="Bruce D."/>
            <person name="Goodwin L."/>
            <person name="Pitluck S."/>
            <person name="Chertkov O."/>
            <person name="Brettin T."/>
            <person name="Detter J.C."/>
            <person name="Han C."/>
            <person name="Larimer F."/>
            <person name="Land M."/>
            <person name="Hauser L."/>
            <person name="Kyrpides N."/>
            <person name="Ovchinnikova G."/>
            <person name="Wawrik B."/>
            <person name="Richardson P."/>
        </authorList>
    </citation>
    <scope>NUCLEOTIDE SEQUENCE [LARGE SCALE GENOMIC DNA]</scope>
    <source>
        <strain evidence="1">AK-01</strain>
    </source>
</reference>
<evidence type="ECO:0000313" key="5">
    <source>
        <dbReference type="Proteomes" id="UP000000739"/>
    </source>
</evidence>
<evidence type="ECO:0000313" key="4">
    <source>
        <dbReference type="EMBL" id="ACL06192.1"/>
    </source>
</evidence>
<dbReference type="KEGG" id="dal:Dalk_4513"/>
<evidence type="ECO:0000313" key="3">
    <source>
        <dbReference type="EMBL" id="ACL06190.1"/>
    </source>
</evidence>
<dbReference type="EMBL" id="CP001322">
    <property type="protein sequence ID" value="ACL02850.1"/>
    <property type="molecule type" value="Genomic_DNA"/>
</dbReference>
<dbReference type="KEGG" id="dal:Dalk_1147"/>
<dbReference type="eggNOG" id="COG2963">
    <property type="taxonomic scope" value="Bacteria"/>
</dbReference>
<accession>B8F9A4</accession>
<dbReference type="AlphaFoldDB" id="B8F9A4"/>
<dbReference type="HOGENOM" id="CLU_2022960_0_0_7"/>
<gene>
    <name evidence="1" type="ordered locus">Dalk_1147</name>
    <name evidence="2" type="ordered locus">Dalk_2995</name>
    <name evidence="3" type="ordered locus">Dalk_4511</name>
    <name evidence="4" type="ordered locus">Dalk_4513</name>
</gene>
<dbReference type="KEGG" id="dal:Dalk_2995"/>
<dbReference type="EMBL" id="CP001322">
    <property type="protein sequence ID" value="ACL04685.1"/>
    <property type="molecule type" value="Genomic_DNA"/>
</dbReference>
<organism evidence="1 5">
    <name type="scientific">Desulfatibacillum aliphaticivorans</name>
    <dbReference type="NCBI Taxonomy" id="218208"/>
    <lineage>
        <taxon>Bacteria</taxon>
        <taxon>Pseudomonadati</taxon>
        <taxon>Thermodesulfobacteriota</taxon>
        <taxon>Desulfobacteria</taxon>
        <taxon>Desulfobacterales</taxon>
        <taxon>Desulfatibacillaceae</taxon>
        <taxon>Desulfatibacillum</taxon>
    </lineage>
</organism>